<dbReference type="PANTHER" id="PTHR10890">
    <property type="entry name" value="CYSTEINYL-TRNA SYNTHETASE"/>
    <property type="match status" value="1"/>
</dbReference>
<sequence>MPKLFIHNTLTREKEEFIPVDSNHVRMYTCGPTFYNYAHIGNARPAIVSDL</sequence>
<organism evidence="5">
    <name type="scientific">marine metagenome</name>
    <dbReference type="NCBI Taxonomy" id="408172"/>
    <lineage>
        <taxon>unclassified sequences</taxon>
        <taxon>metagenomes</taxon>
        <taxon>ecological metagenomes</taxon>
    </lineage>
</organism>
<gene>
    <name evidence="5" type="ORF">METZ01_LOCUS509621</name>
</gene>
<dbReference type="AlphaFoldDB" id="A0A383EIT4"/>
<dbReference type="EMBL" id="UINC01226326">
    <property type="protein sequence ID" value="SVE56767.1"/>
    <property type="molecule type" value="Genomic_DNA"/>
</dbReference>
<dbReference type="GO" id="GO:0006423">
    <property type="term" value="P:cysteinyl-tRNA aminoacylation"/>
    <property type="evidence" value="ECO:0007669"/>
    <property type="project" value="TreeGrafter"/>
</dbReference>
<dbReference type="GO" id="GO:0005524">
    <property type="term" value="F:ATP binding"/>
    <property type="evidence" value="ECO:0007669"/>
    <property type="project" value="UniProtKB-KW"/>
</dbReference>
<accession>A0A383EIT4</accession>
<evidence type="ECO:0000256" key="3">
    <source>
        <dbReference type="ARBA" id="ARBA00022840"/>
    </source>
</evidence>
<dbReference type="Pfam" id="PF01406">
    <property type="entry name" value="tRNA-synt_1e"/>
    <property type="match status" value="1"/>
</dbReference>
<evidence type="ECO:0000313" key="5">
    <source>
        <dbReference type="EMBL" id="SVE56767.1"/>
    </source>
</evidence>
<dbReference type="InterPro" id="IPR032678">
    <property type="entry name" value="tRNA-synt_1_cat_dom"/>
</dbReference>
<evidence type="ECO:0000256" key="1">
    <source>
        <dbReference type="ARBA" id="ARBA00022598"/>
    </source>
</evidence>
<evidence type="ECO:0000256" key="2">
    <source>
        <dbReference type="ARBA" id="ARBA00022741"/>
    </source>
</evidence>
<keyword evidence="1" id="KW-0436">Ligase</keyword>
<dbReference type="GO" id="GO:0005829">
    <property type="term" value="C:cytosol"/>
    <property type="evidence" value="ECO:0007669"/>
    <property type="project" value="TreeGrafter"/>
</dbReference>
<reference evidence="5" key="1">
    <citation type="submission" date="2018-05" db="EMBL/GenBank/DDBJ databases">
        <authorList>
            <person name="Lanie J.A."/>
            <person name="Ng W.-L."/>
            <person name="Kazmierczak K.M."/>
            <person name="Andrzejewski T.M."/>
            <person name="Davidsen T.M."/>
            <person name="Wayne K.J."/>
            <person name="Tettelin H."/>
            <person name="Glass J.I."/>
            <person name="Rusch D."/>
            <person name="Podicherti R."/>
            <person name="Tsui H.-C.T."/>
            <person name="Winkler M.E."/>
        </authorList>
    </citation>
    <scope>NUCLEOTIDE SEQUENCE</scope>
</reference>
<dbReference type="Gene3D" id="3.40.50.620">
    <property type="entry name" value="HUPs"/>
    <property type="match status" value="1"/>
</dbReference>
<dbReference type="SUPFAM" id="SSF52374">
    <property type="entry name" value="Nucleotidylyl transferase"/>
    <property type="match status" value="1"/>
</dbReference>
<feature type="non-terminal residue" evidence="5">
    <location>
        <position position="51"/>
    </location>
</feature>
<dbReference type="PANTHER" id="PTHR10890:SF3">
    <property type="entry name" value="CYSTEINE--TRNA LIGASE, CYTOPLASMIC"/>
    <property type="match status" value="1"/>
</dbReference>
<dbReference type="InterPro" id="IPR024909">
    <property type="entry name" value="Cys-tRNA/MSH_ligase"/>
</dbReference>
<protein>
    <recommendedName>
        <fullName evidence="4">tRNA synthetases class I catalytic domain-containing protein</fullName>
    </recommendedName>
</protein>
<dbReference type="InterPro" id="IPR014729">
    <property type="entry name" value="Rossmann-like_a/b/a_fold"/>
</dbReference>
<dbReference type="GO" id="GO:0004817">
    <property type="term" value="F:cysteine-tRNA ligase activity"/>
    <property type="evidence" value="ECO:0007669"/>
    <property type="project" value="TreeGrafter"/>
</dbReference>
<proteinExistence type="predicted"/>
<feature type="domain" description="tRNA synthetases class I catalytic" evidence="4">
    <location>
        <begin position="18"/>
        <end position="51"/>
    </location>
</feature>
<name>A0A383EIT4_9ZZZZ</name>
<evidence type="ECO:0000259" key="4">
    <source>
        <dbReference type="Pfam" id="PF01406"/>
    </source>
</evidence>
<keyword evidence="3" id="KW-0067">ATP-binding</keyword>
<keyword evidence="2" id="KW-0547">Nucleotide-binding</keyword>